<accession>A0A843WKB0</accession>
<dbReference type="AlphaFoldDB" id="A0A843WKB0"/>
<feature type="compositionally biased region" description="Polar residues" evidence="1">
    <location>
        <begin position="1"/>
        <end position="11"/>
    </location>
</feature>
<dbReference type="EMBL" id="NMUH01002994">
    <property type="protein sequence ID" value="MQM03210.1"/>
    <property type="molecule type" value="Genomic_DNA"/>
</dbReference>
<evidence type="ECO:0000313" key="3">
    <source>
        <dbReference type="Proteomes" id="UP000652761"/>
    </source>
</evidence>
<reference evidence="2" key="1">
    <citation type="submission" date="2017-07" db="EMBL/GenBank/DDBJ databases">
        <title>Taro Niue Genome Assembly and Annotation.</title>
        <authorList>
            <person name="Atibalentja N."/>
            <person name="Keating K."/>
            <person name="Fields C.J."/>
        </authorList>
    </citation>
    <scope>NUCLEOTIDE SEQUENCE</scope>
    <source>
        <strain evidence="2">Niue_2</strain>
        <tissue evidence="2">Leaf</tissue>
    </source>
</reference>
<evidence type="ECO:0000313" key="2">
    <source>
        <dbReference type="EMBL" id="MQM03210.1"/>
    </source>
</evidence>
<name>A0A843WKB0_COLES</name>
<gene>
    <name evidence="2" type="ORF">Taro_035983</name>
</gene>
<comment type="caution">
    <text evidence="2">The sequence shown here is derived from an EMBL/GenBank/DDBJ whole genome shotgun (WGS) entry which is preliminary data.</text>
</comment>
<feature type="region of interest" description="Disordered" evidence="1">
    <location>
        <begin position="1"/>
        <end position="39"/>
    </location>
</feature>
<proteinExistence type="predicted"/>
<evidence type="ECO:0000256" key="1">
    <source>
        <dbReference type="SAM" id="MobiDB-lite"/>
    </source>
</evidence>
<dbReference type="Proteomes" id="UP000652761">
    <property type="component" value="Unassembled WGS sequence"/>
</dbReference>
<sequence length="101" mass="10985">MPTAATETPEVTQVLLRPPSPSRYHRDGKGNRNKHQVATRQRVMTGNQVTTRLLSRRLTAARYGHGDRGDASSDVMTHTAVATSDERSAAGMLHPGVAHTQ</sequence>
<organism evidence="2 3">
    <name type="scientific">Colocasia esculenta</name>
    <name type="common">Wild taro</name>
    <name type="synonym">Arum esculentum</name>
    <dbReference type="NCBI Taxonomy" id="4460"/>
    <lineage>
        <taxon>Eukaryota</taxon>
        <taxon>Viridiplantae</taxon>
        <taxon>Streptophyta</taxon>
        <taxon>Embryophyta</taxon>
        <taxon>Tracheophyta</taxon>
        <taxon>Spermatophyta</taxon>
        <taxon>Magnoliopsida</taxon>
        <taxon>Liliopsida</taxon>
        <taxon>Araceae</taxon>
        <taxon>Aroideae</taxon>
        <taxon>Colocasieae</taxon>
        <taxon>Colocasia</taxon>
    </lineage>
</organism>
<keyword evidence="3" id="KW-1185">Reference proteome</keyword>
<protein>
    <submittedName>
        <fullName evidence="2">Uncharacterized protein</fullName>
    </submittedName>
</protein>